<name>A0ABS1ZKA9_9PSED</name>
<dbReference type="RefSeq" id="WP_203303427.1">
    <property type="nucleotide sequence ID" value="NZ_JAAEBW010000010.1"/>
</dbReference>
<evidence type="ECO:0000313" key="2">
    <source>
        <dbReference type="Proteomes" id="UP000809529"/>
    </source>
</evidence>
<organism evidence="1 2">
    <name type="scientific">Pseudomonas weihenstephanensis</name>
    <dbReference type="NCBI Taxonomy" id="1608994"/>
    <lineage>
        <taxon>Bacteria</taxon>
        <taxon>Pseudomonadati</taxon>
        <taxon>Pseudomonadota</taxon>
        <taxon>Gammaproteobacteria</taxon>
        <taxon>Pseudomonadales</taxon>
        <taxon>Pseudomonadaceae</taxon>
        <taxon>Pseudomonas</taxon>
    </lineage>
</organism>
<evidence type="ECO:0000313" key="1">
    <source>
        <dbReference type="EMBL" id="MBM1196909.1"/>
    </source>
</evidence>
<comment type="caution">
    <text evidence="1">The sequence shown here is derived from an EMBL/GenBank/DDBJ whole genome shotgun (WGS) entry which is preliminary data.</text>
</comment>
<protein>
    <submittedName>
        <fullName evidence="1">Uncharacterized protein</fullName>
    </submittedName>
</protein>
<gene>
    <name evidence="1" type="ORF">GYN02_17215</name>
</gene>
<accession>A0ABS1ZKA9</accession>
<keyword evidence="2" id="KW-1185">Reference proteome</keyword>
<reference evidence="1 2" key="1">
    <citation type="submission" date="2020-01" db="EMBL/GenBank/DDBJ databases">
        <title>Comparative genomics of meat spoilage bacteria.</title>
        <authorList>
            <person name="Hilgarth M."/>
            <person name="Vogel R.F."/>
        </authorList>
    </citation>
    <scope>NUCLEOTIDE SEQUENCE [LARGE SCALE GENOMIC DNA]</scope>
    <source>
        <strain evidence="1 2">TMW2.2077</strain>
    </source>
</reference>
<sequence length="64" mass="7053">MNSTSKNPEWVTKGKTIKQLIKELQSFEGQDFMVEISIDGGDTHKPISLVKKSGGVCLLVNSEM</sequence>
<proteinExistence type="predicted"/>
<dbReference type="EMBL" id="JAAEBW010000010">
    <property type="protein sequence ID" value="MBM1196909.1"/>
    <property type="molecule type" value="Genomic_DNA"/>
</dbReference>
<dbReference type="Proteomes" id="UP000809529">
    <property type="component" value="Unassembled WGS sequence"/>
</dbReference>